<dbReference type="OrthoDB" id="7181050at2"/>
<evidence type="ECO:0000256" key="1">
    <source>
        <dbReference type="ARBA" id="ARBA00006547"/>
    </source>
</evidence>
<proteinExistence type="inferred from homology"/>
<evidence type="ECO:0000313" key="3">
    <source>
        <dbReference type="EMBL" id="KPL58757.1"/>
    </source>
</evidence>
<dbReference type="Pfam" id="PF00797">
    <property type="entry name" value="Acetyltransf_2"/>
    <property type="match status" value="1"/>
</dbReference>
<dbReference type="InterPro" id="IPR053710">
    <property type="entry name" value="Arylamine_NAT_domain_sf"/>
</dbReference>
<comment type="similarity">
    <text evidence="1 2">Belongs to the arylamine N-acetyltransferase family.</text>
</comment>
<dbReference type="AlphaFoldDB" id="A0A0P6VZY3"/>
<dbReference type="PANTHER" id="PTHR11786:SF0">
    <property type="entry name" value="ARYLAMINE N-ACETYLTRANSFERASE 4-RELATED"/>
    <property type="match status" value="1"/>
</dbReference>
<sequence length="260" mass="29666">MNNLDKRFRDRIHFSPSGPLTFEDLDSILGKMAHAIPFENVRIIEKRSQEMSEENIIDKVLVRKEGGLCYELNSLLYLFLKENHFEASLIQGIVYDTARGEFGKMGRTHVAILVQHENQLYIVDGGFGGNLPMKPVPLSGETVSSSNGEFRISEGHTAHGHYQLEMKLKHKDTDWRIGYAFDIEETISDVSRLNGVRITVEEHAESPFNKHPLLTKRTDGGSVTLTDKSFTRWEAGKVTKEEIDSERYNELLNIWFPLSN</sequence>
<organism evidence="3 4">
    <name type="scientific">Rossellomorea vietnamensis</name>
    <dbReference type="NCBI Taxonomy" id="218284"/>
    <lineage>
        <taxon>Bacteria</taxon>
        <taxon>Bacillati</taxon>
        <taxon>Bacillota</taxon>
        <taxon>Bacilli</taxon>
        <taxon>Bacillales</taxon>
        <taxon>Bacillaceae</taxon>
        <taxon>Rossellomorea</taxon>
    </lineage>
</organism>
<protein>
    <submittedName>
        <fullName evidence="3">Arylamine N-acetyltransferase</fullName>
    </submittedName>
</protein>
<reference evidence="3 4" key="1">
    <citation type="submission" date="2015-08" db="EMBL/GenBank/DDBJ databases">
        <title>Draft Genome Sequence of Bacillus vietnamensis UCD-SED5.</title>
        <authorList>
            <person name="Lee R.D."/>
            <person name="Jospin G."/>
            <person name="Lang J.M."/>
            <person name="Coil D.A."/>
            <person name="Eisen J.A."/>
        </authorList>
    </citation>
    <scope>NUCLEOTIDE SEQUENCE [LARGE SCALE GENOMIC DNA]</scope>
    <source>
        <strain evidence="3 4">UCD-SED5</strain>
    </source>
</reference>
<evidence type="ECO:0000313" key="4">
    <source>
        <dbReference type="Proteomes" id="UP000050398"/>
    </source>
</evidence>
<dbReference type="EMBL" id="LIXZ01000013">
    <property type="protein sequence ID" value="KPL58757.1"/>
    <property type="molecule type" value="Genomic_DNA"/>
</dbReference>
<dbReference type="PRINTS" id="PR01543">
    <property type="entry name" value="ANATRNSFRASE"/>
</dbReference>
<comment type="caution">
    <text evidence="3">The sequence shown here is derived from an EMBL/GenBank/DDBJ whole genome shotgun (WGS) entry which is preliminary data.</text>
</comment>
<dbReference type="InterPro" id="IPR001447">
    <property type="entry name" value="Arylamine_N-AcTrfase"/>
</dbReference>
<dbReference type="GO" id="GO:0016407">
    <property type="term" value="F:acetyltransferase activity"/>
    <property type="evidence" value="ECO:0007669"/>
    <property type="project" value="InterPro"/>
</dbReference>
<dbReference type="Proteomes" id="UP000050398">
    <property type="component" value="Unassembled WGS sequence"/>
</dbReference>
<accession>A0A0P6VZY3</accession>
<evidence type="ECO:0000256" key="2">
    <source>
        <dbReference type="RuleBase" id="RU003452"/>
    </source>
</evidence>
<dbReference type="InterPro" id="IPR038765">
    <property type="entry name" value="Papain-like_cys_pep_sf"/>
</dbReference>
<gene>
    <name evidence="3" type="ORF">AM506_15170</name>
</gene>
<dbReference type="Gene3D" id="3.30.2140.20">
    <property type="match status" value="1"/>
</dbReference>
<dbReference type="PANTHER" id="PTHR11786">
    <property type="entry name" value="N-HYDROXYARYLAMINE O-ACETYLTRANSFERASE"/>
    <property type="match status" value="1"/>
</dbReference>
<keyword evidence="3" id="KW-0808">Transferase</keyword>
<name>A0A0P6VZY3_9BACI</name>
<dbReference type="PATRIC" id="fig|218284.4.peg.1221"/>
<dbReference type="SUPFAM" id="SSF54001">
    <property type="entry name" value="Cysteine proteinases"/>
    <property type="match status" value="1"/>
</dbReference>